<reference evidence="2" key="1">
    <citation type="submission" date="2022-11" db="UniProtKB">
        <authorList>
            <consortium name="WormBaseParasite"/>
        </authorList>
    </citation>
    <scope>IDENTIFICATION</scope>
</reference>
<proteinExistence type="predicted"/>
<protein>
    <submittedName>
        <fullName evidence="2">Uncharacterized protein</fullName>
    </submittedName>
</protein>
<dbReference type="Proteomes" id="UP000887540">
    <property type="component" value="Unplaced"/>
</dbReference>
<evidence type="ECO:0000313" key="1">
    <source>
        <dbReference type="Proteomes" id="UP000887540"/>
    </source>
</evidence>
<evidence type="ECO:0000313" key="2">
    <source>
        <dbReference type="WBParaSite" id="ACRNAN_Path_472.g1784.t1"/>
    </source>
</evidence>
<keyword evidence="1" id="KW-1185">Reference proteome</keyword>
<dbReference type="WBParaSite" id="ACRNAN_Path_472.g1784.t1">
    <property type="protein sequence ID" value="ACRNAN_Path_472.g1784.t1"/>
    <property type="gene ID" value="ACRNAN_Path_472.g1784"/>
</dbReference>
<organism evidence="1 2">
    <name type="scientific">Acrobeloides nanus</name>
    <dbReference type="NCBI Taxonomy" id="290746"/>
    <lineage>
        <taxon>Eukaryota</taxon>
        <taxon>Metazoa</taxon>
        <taxon>Ecdysozoa</taxon>
        <taxon>Nematoda</taxon>
        <taxon>Chromadorea</taxon>
        <taxon>Rhabditida</taxon>
        <taxon>Tylenchina</taxon>
        <taxon>Cephalobomorpha</taxon>
        <taxon>Cephaloboidea</taxon>
        <taxon>Cephalobidae</taxon>
        <taxon>Acrobeloides</taxon>
    </lineage>
</organism>
<accession>A0A914C739</accession>
<dbReference type="AlphaFoldDB" id="A0A914C739"/>
<name>A0A914C739_9BILA</name>
<sequence length="266" mass="30696">MLPLGTPRILDPLGMPRDKVPLGSSPRVVTSEISEEEPQIDMVTTDVGPDNREGLTSKHMKIAGSLTFYFSNISKTLDELKNYAKMVEVYGFPYEQTFSYLQTVESLCSIWASWPTIRKMYLQSLPFPILILDPFVKRKEIEGEGIEILFEKFEVTTAEVMKSFKQTCPEKTVEHKNIQAKRRRRQKKKNSKEMLIDILAEMIHPEYPHKASIEIVIPNMQDSPKVSMKVNENSRDNTSNDLKAEKLKLKSIKSFKLKNLWKLNKK</sequence>